<dbReference type="Gene3D" id="3.40.50.1820">
    <property type="entry name" value="alpha/beta hydrolase"/>
    <property type="match status" value="1"/>
</dbReference>
<accession>A0A8H8R5L8</accession>
<evidence type="ECO:0000259" key="2">
    <source>
        <dbReference type="Pfam" id="PF12697"/>
    </source>
</evidence>
<keyword evidence="1 3" id="KW-0378">Hydrolase</keyword>
<dbReference type="PRINTS" id="PR00412">
    <property type="entry name" value="EPOXHYDRLASE"/>
</dbReference>
<reference evidence="3 4" key="1">
    <citation type="submission" date="2018-05" db="EMBL/GenBank/DDBJ databases">
        <title>Genome sequencing and assembly of the regulated plant pathogen Lachnellula willkommii and related sister species for the development of diagnostic species identification markers.</title>
        <authorList>
            <person name="Giroux E."/>
            <person name="Bilodeau G."/>
        </authorList>
    </citation>
    <scope>NUCLEOTIDE SEQUENCE [LARGE SCALE GENOMIC DNA]</scope>
    <source>
        <strain evidence="3 4">CBS 185.66</strain>
    </source>
</reference>
<dbReference type="GO" id="GO:0016787">
    <property type="term" value="F:hydrolase activity"/>
    <property type="evidence" value="ECO:0007669"/>
    <property type="project" value="UniProtKB-KW"/>
</dbReference>
<dbReference type="GO" id="GO:0016020">
    <property type="term" value="C:membrane"/>
    <property type="evidence" value="ECO:0007669"/>
    <property type="project" value="TreeGrafter"/>
</dbReference>
<dbReference type="GeneID" id="41982460"/>
<dbReference type="Pfam" id="PF12697">
    <property type="entry name" value="Abhydrolase_6"/>
    <property type="match status" value="1"/>
</dbReference>
<dbReference type="PANTHER" id="PTHR43798">
    <property type="entry name" value="MONOACYLGLYCEROL LIPASE"/>
    <property type="match status" value="1"/>
</dbReference>
<dbReference type="Proteomes" id="UP000431533">
    <property type="component" value="Unassembled WGS sequence"/>
</dbReference>
<organism evidence="3 4">
    <name type="scientific">Lachnellula hyalina</name>
    <dbReference type="NCBI Taxonomy" id="1316788"/>
    <lineage>
        <taxon>Eukaryota</taxon>
        <taxon>Fungi</taxon>
        <taxon>Dikarya</taxon>
        <taxon>Ascomycota</taxon>
        <taxon>Pezizomycotina</taxon>
        <taxon>Leotiomycetes</taxon>
        <taxon>Helotiales</taxon>
        <taxon>Lachnaceae</taxon>
        <taxon>Lachnellula</taxon>
    </lineage>
</organism>
<dbReference type="InterPro" id="IPR029058">
    <property type="entry name" value="AB_hydrolase_fold"/>
</dbReference>
<protein>
    <submittedName>
        <fullName evidence="3">AB hydrolase superfamily protein</fullName>
    </submittedName>
</protein>
<dbReference type="PANTHER" id="PTHR43798:SF31">
    <property type="entry name" value="AB HYDROLASE SUPERFAMILY PROTEIN YCLE"/>
    <property type="match status" value="1"/>
</dbReference>
<name>A0A8H8R5L8_9HELO</name>
<comment type="caution">
    <text evidence="3">The sequence shown here is derived from an EMBL/GenBank/DDBJ whole genome shotgun (WGS) entry which is preliminary data.</text>
</comment>
<dbReference type="InterPro" id="IPR000073">
    <property type="entry name" value="AB_hydrolase_1"/>
</dbReference>
<keyword evidence="4" id="KW-1185">Reference proteome</keyword>
<dbReference type="OrthoDB" id="190201at2759"/>
<dbReference type="EMBL" id="QGMH01000023">
    <property type="protein sequence ID" value="TVY29042.1"/>
    <property type="molecule type" value="Genomic_DNA"/>
</dbReference>
<gene>
    <name evidence="3" type="primary">yisY</name>
    <name evidence="3" type="ORF">LHYA1_G002262</name>
</gene>
<dbReference type="InterPro" id="IPR050266">
    <property type="entry name" value="AB_hydrolase_sf"/>
</dbReference>
<evidence type="ECO:0000256" key="1">
    <source>
        <dbReference type="ARBA" id="ARBA00022801"/>
    </source>
</evidence>
<dbReference type="SUPFAM" id="SSF53474">
    <property type="entry name" value="alpha/beta-Hydrolases"/>
    <property type="match status" value="1"/>
</dbReference>
<dbReference type="AlphaFoldDB" id="A0A8H8R5L8"/>
<evidence type="ECO:0000313" key="4">
    <source>
        <dbReference type="Proteomes" id="UP000431533"/>
    </source>
</evidence>
<proteinExistence type="predicted"/>
<dbReference type="InterPro" id="IPR000639">
    <property type="entry name" value="Epox_hydrolase-like"/>
</dbReference>
<evidence type="ECO:0000313" key="3">
    <source>
        <dbReference type="EMBL" id="TVY29042.1"/>
    </source>
</evidence>
<feature type="domain" description="AB hydrolase-1" evidence="2">
    <location>
        <begin position="29"/>
        <end position="257"/>
    </location>
</feature>
<sequence>MLSSKLCTISPSTSLEVTPSNLPTITPSLIFLHFWGGSSRTYSQVISHLPAHHSISVSFRGWGQSTGPQEPAAYSIYALASDIESLIPSLNIADFILIGHSMGGKVAQLLAGRNIFGSRLKGVVLLAPAPPIPFQLPEEMREQQRTAFCTAESAEFVVRNVLTARPLADETVNMLVEDMVRGNRYAREAWPGYGMGEDVSGDARRISVPVLVVGGDRDRVETVERLKSEVMGNVKGELVVVEGAGHLLPVEAPEAVAGFIEGFVRKLVA</sequence>
<dbReference type="RefSeq" id="XP_031007830.1">
    <property type="nucleotide sequence ID" value="XM_031147239.1"/>
</dbReference>